<organism evidence="1">
    <name type="scientific">uncultured Caudovirales phage</name>
    <dbReference type="NCBI Taxonomy" id="2100421"/>
    <lineage>
        <taxon>Viruses</taxon>
        <taxon>Duplodnaviria</taxon>
        <taxon>Heunggongvirae</taxon>
        <taxon>Uroviricota</taxon>
        <taxon>Caudoviricetes</taxon>
        <taxon>Peduoviridae</taxon>
        <taxon>Maltschvirus</taxon>
        <taxon>Maltschvirus maltsch</taxon>
    </lineage>
</organism>
<accession>A0A6J5M554</accession>
<evidence type="ECO:0000313" key="1">
    <source>
        <dbReference type="EMBL" id="CAB4141904.1"/>
    </source>
</evidence>
<sequence>MWGFCCYICIMEIKFGKETFDMVFNMNSIKAVMLDAGMETFADLQGGGDIAKQLDFGLLCAYHGINEAAEIAGKPKPFILIADLGRKVSNFKEILPAMEAFGASVTEFFKSDEAGGK</sequence>
<reference evidence="1" key="1">
    <citation type="submission" date="2020-04" db="EMBL/GenBank/DDBJ databases">
        <authorList>
            <person name="Chiriac C."/>
            <person name="Salcher M."/>
            <person name="Ghai R."/>
            <person name="Kavagutti S V."/>
        </authorList>
    </citation>
    <scope>NUCLEOTIDE SEQUENCE</scope>
</reference>
<protein>
    <submittedName>
        <fullName evidence="1">Uncharacterized protein</fullName>
    </submittedName>
</protein>
<gene>
    <name evidence="1" type="ORF">UFOVP428_18</name>
</gene>
<name>A0A6J5M554_9CAUD</name>
<proteinExistence type="predicted"/>
<dbReference type="EMBL" id="LR796397">
    <property type="protein sequence ID" value="CAB4141904.1"/>
    <property type="molecule type" value="Genomic_DNA"/>
</dbReference>